<feature type="region of interest" description="Disordered" evidence="11">
    <location>
        <begin position="962"/>
        <end position="1076"/>
    </location>
</feature>
<evidence type="ECO:0000313" key="16">
    <source>
        <dbReference type="Proteomes" id="UP000076842"/>
    </source>
</evidence>
<dbReference type="PANTHER" id="PTHR47348:SF3">
    <property type="entry name" value="MEIOTICALLY UP-REGULATED GENE 190 PROTEIN"/>
    <property type="match status" value="1"/>
</dbReference>
<dbReference type="STRING" id="1353952.A0A165E7M9"/>
<feature type="domain" description="C2" evidence="13">
    <location>
        <begin position="428"/>
        <end position="553"/>
    </location>
</feature>
<evidence type="ECO:0008006" key="17">
    <source>
        <dbReference type="Google" id="ProtNLM"/>
    </source>
</evidence>
<dbReference type="SMART" id="SM00239">
    <property type="entry name" value="C2"/>
    <property type="match status" value="2"/>
</dbReference>
<keyword evidence="8" id="KW-0445">Lipid transport</keyword>
<evidence type="ECO:0000256" key="7">
    <source>
        <dbReference type="ARBA" id="ARBA00022989"/>
    </source>
</evidence>
<reference evidence="15 16" key="1">
    <citation type="journal article" date="2016" name="Mol. Biol. Evol.">
        <title>Comparative Genomics of Early-Diverging Mushroom-Forming Fungi Provides Insights into the Origins of Lignocellulose Decay Capabilities.</title>
        <authorList>
            <person name="Nagy L.G."/>
            <person name="Riley R."/>
            <person name="Tritt A."/>
            <person name="Adam C."/>
            <person name="Daum C."/>
            <person name="Floudas D."/>
            <person name="Sun H."/>
            <person name="Yadav J.S."/>
            <person name="Pangilinan J."/>
            <person name="Larsson K.H."/>
            <person name="Matsuura K."/>
            <person name="Barry K."/>
            <person name="Labutti K."/>
            <person name="Kuo R."/>
            <person name="Ohm R.A."/>
            <person name="Bhattacharya S.S."/>
            <person name="Shirouzu T."/>
            <person name="Yoshinaga Y."/>
            <person name="Martin F.M."/>
            <person name="Grigoriev I.V."/>
            <person name="Hibbett D.S."/>
        </authorList>
    </citation>
    <scope>NUCLEOTIDE SEQUENCE [LARGE SCALE GENOMIC DNA]</scope>
    <source>
        <strain evidence="15 16">HHB12733</strain>
    </source>
</reference>
<dbReference type="Pfam" id="PF00168">
    <property type="entry name" value="C2"/>
    <property type="match status" value="1"/>
</dbReference>
<dbReference type="CDD" id="cd21676">
    <property type="entry name" value="SMP_Mug190"/>
    <property type="match status" value="1"/>
</dbReference>
<keyword evidence="9" id="KW-0446">Lipid-binding</keyword>
<evidence type="ECO:0000259" key="14">
    <source>
        <dbReference type="PROSITE" id="PS51847"/>
    </source>
</evidence>
<feature type="transmembrane region" description="Helical" evidence="12">
    <location>
        <begin position="329"/>
        <end position="349"/>
    </location>
</feature>
<feature type="domain" description="SMP-LTD" evidence="14">
    <location>
        <begin position="219"/>
        <end position="430"/>
    </location>
</feature>
<dbReference type="GO" id="GO:0061817">
    <property type="term" value="P:endoplasmic reticulum-plasma membrane tethering"/>
    <property type="evidence" value="ECO:0007669"/>
    <property type="project" value="InterPro"/>
</dbReference>
<dbReference type="GO" id="GO:0006869">
    <property type="term" value="P:lipid transport"/>
    <property type="evidence" value="ECO:0007669"/>
    <property type="project" value="UniProtKB-KW"/>
</dbReference>
<gene>
    <name evidence="15" type="ORF">CALCODRAFT_557073</name>
</gene>
<feature type="transmembrane region" description="Helical" evidence="12">
    <location>
        <begin position="127"/>
        <end position="149"/>
    </location>
</feature>
<dbReference type="OrthoDB" id="419768at2759"/>
<evidence type="ECO:0000256" key="8">
    <source>
        <dbReference type="ARBA" id="ARBA00023055"/>
    </source>
</evidence>
<dbReference type="GO" id="GO:0008289">
    <property type="term" value="F:lipid binding"/>
    <property type="evidence" value="ECO:0007669"/>
    <property type="project" value="UniProtKB-KW"/>
</dbReference>
<evidence type="ECO:0000256" key="2">
    <source>
        <dbReference type="ARBA" id="ARBA00022448"/>
    </source>
</evidence>
<evidence type="ECO:0000256" key="1">
    <source>
        <dbReference type="ARBA" id="ARBA00004586"/>
    </source>
</evidence>
<dbReference type="Pfam" id="PF25331">
    <property type="entry name" value="C2_Mug190_3rd"/>
    <property type="match status" value="1"/>
</dbReference>
<feature type="transmembrane region" description="Helical" evidence="12">
    <location>
        <begin position="155"/>
        <end position="177"/>
    </location>
</feature>
<evidence type="ECO:0000256" key="4">
    <source>
        <dbReference type="ARBA" id="ARBA00022692"/>
    </source>
</evidence>
<feature type="region of interest" description="Disordered" evidence="11">
    <location>
        <begin position="32"/>
        <end position="68"/>
    </location>
</feature>
<comment type="subcellular location">
    <subcellularLocation>
        <location evidence="1">Endoplasmic reticulum membrane</location>
    </subcellularLocation>
</comment>
<dbReference type="Proteomes" id="UP000076842">
    <property type="component" value="Unassembled WGS sequence"/>
</dbReference>
<feature type="compositionally biased region" description="Basic residues" evidence="11">
    <location>
        <begin position="1062"/>
        <end position="1075"/>
    </location>
</feature>
<dbReference type="SUPFAM" id="SSF49562">
    <property type="entry name" value="C2 domain (Calcium/lipid-binding domain, CaLB)"/>
    <property type="match status" value="2"/>
</dbReference>
<feature type="compositionally biased region" description="Basic and acidic residues" evidence="11">
    <location>
        <begin position="1043"/>
        <end position="1056"/>
    </location>
</feature>
<keyword evidence="16" id="KW-1185">Reference proteome</keyword>
<dbReference type="InterPro" id="IPR031468">
    <property type="entry name" value="SMP_LBD"/>
</dbReference>
<evidence type="ECO:0000256" key="12">
    <source>
        <dbReference type="SAM" id="Phobius"/>
    </source>
</evidence>
<dbReference type="InterPro" id="IPR037765">
    <property type="entry name" value="C2B_Tricalbin"/>
</dbReference>
<dbReference type="PROSITE" id="PS50004">
    <property type="entry name" value="C2"/>
    <property type="match status" value="1"/>
</dbReference>
<evidence type="ECO:0000256" key="10">
    <source>
        <dbReference type="ARBA" id="ARBA00023136"/>
    </source>
</evidence>
<protein>
    <recommendedName>
        <fullName evidence="17">C2 domain-containing protein</fullName>
    </recommendedName>
</protein>
<feature type="compositionally biased region" description="Basic and acidic residues" evidence="11">
    <location>
        <begin position="964"/>
        <end position="1000"/>
    </location>
</feature>
<evidence type="ECO:0000256" key="5">
    <source>
        <dbReference type="ARBA" id="ARBA00022737"/>
    </source>
</evidence>
<evidence type="ECO:0000256" key="3">
    <source>
        <dbReference type="ARBA" id="ARBA00022553"/>
    </source>
</evidence>
<keyword evidence="5" id="KW-0677">Repeat</keyword>
<proteinExistence type="predicted"/>
<sequence>MSDERRLPERPYGAFNPVPKVAYLFQNIVDPRGATKKKAQRASGERDEQKRQTHETQKLVSDMQRGKEMDVHDPITKGSVTIKNADEDIHDQTEVEKAGGENVLSMDLPEPDWEDYFRASQAISTRALALTAASYVVIPILLSFIPLPYLSPESFIYRPLHLLLSLILPSLLAYTFLFQAHRLMANNLDERRWHSERLRGEMAGQDKDGDGKISSEERVKESAEWLNAALAQIIPILNPDIFSYLIDMLEDVMQASVPGIVHSVRISDMGLGITPLRIVSIRSLPDAEGAAEQETEDERGTHINLEFSFAYRAAPSGSDVQSKAQNAHLLVEFFLGLKGLAGVAMPVWVEIRGVIGTGRARLQLDGNPPFAKDCTVTLLGLPQIDIAATPMSQKFANVMNLPVISTFIENSINTAVAEYVAPKHLVLNLKQLLSGDDIKKDTMAVGVVIIHIHRAKNIKGSDGNGKSDPYVTVCYSRLSKPLYSTRIILGELNPVFQETAYIPIDASLIKIQESIQLQLWDSDRSSADDVLGTVEMDITEMIRHRGKAFRRCMALQGTDKGTKMPGELEFTVGFYGKVPPTTALKTDGADPGIPEDLKDKPEFKEARATALSDLEAAVLVTPPDPAYPSGLLSVQIHEVTDLGINNTKGSLKGGKRMGQQGAEPDVVREEEGTHFPSSYCNILINDKRVYKTRVKPISGIANFNAGEIRRLPGPLHASEWLIPAQGTEKFISNWRTSHVTVVVRDSRNRENDPIIGLVFLKLSDIFVNASEVTRVYPLERGIGYGNVRLSILFRPIEAKLSSNLLGFDIGLLHLKSVKVVEVDAKVTDELGSCKLKIGTPSSTQKVDSDVAEEEDDSVEWEPDQPLLLPLERRYSEAMVVKFKSTGITSSTIGTAVLWLRDLIDNDDKPVRVGIWRAENYARVEQNYISADGLEETDSLSNDENEEGRTRIGTLEIHVVFKPGLTEEHTKTRDTSDAHAREEQEALDRMDSGGLRDHLDDEPIPDLVSVKSSEDNTSVYPGETEYVGRQNQAPDSDAEEEADDSKSLKDKFKDWRASQHSLHAQHRGVMQKKPARTTKWIKDTIKQEGHNVAQRFRMTERQPDVETEV</sequence>
<keyword evidence="7 12" id="KW-1133">Transmembrane helix</keyword>
<accession>A0A165E7M9</accession>
<dbReference type="InterPro" id="IPR000008">
    <property type="entry name" value="C2_dom"/>
</dbReference>
<dbReference type="AlphaFoldDB" id="A0A165E7M9"/>
<name>A0A165E7M9_9BASI</name>
<keyword evidence="2" id="KW-0813">Transport</keyword>
<dbReference type="EMBL" id="KV424018">
    <property type="protein sequence ID" value="KZT54274.1"/>
    <property type="molecule type" value="Genomic_DNA"/>
</dbReference>
<keyword evidence="6" id="KW-0256">Endoplasmic reticulum</keyword>
<dbReference type="Gene3D" id="2.60.40.150">
    <property type="entry name" value="C2 domain"/>
    <property type="match status" value="2"/>
</dbReference>
<dbReference type="CDD" id="cd04052">
    <property type="entry name" value="C2B_Tricalbin-like"/>
    <property type="match status" value="1"/>
</dbReference>
<dbReference type="InParanoid" id="A0A165E7M9"/>
<keyword evidence="4 12" id="KW-0812">Transmembrane</keyword>
<keyword evidence="10 12" id="KW-0472">Membrane</keyword>
<dbReference type="PANTHER" id="PTHR47348">
    <property type="entry name" value="MEIOTICALLY UP-REGULATED GENE 190 PROTEIN"/>
    <property type="match status" value="1"/>
</dbReference>
<dbReference type="GO" id="GO:0005789">
    <property type="term" value="C:endoplasmic reticulum membrane"/>
    <property type="evidence" value="ECO:0007669"/>
    <property type="project" value="UniProtKB-SubCell"/>
</dbReference>
<dbReference type="Pfam" id="PF25669">
    <property type="entry name" value="SMP_MUG190-like"/>
    <property type="match status" value="1"/>
</dbReference>
<evidence type="ECO:0000256" key="9">
    <source>
        <dbReference type="ARBA" id="ARBA00023121"/>
    </source>
</evidence>
<evidence type="ECO:0000256" key="11">
    <source>
        <dbReference type="SAM" id="MobiDB-lite"/>
    </source>
</evidence>
<dbReference type="PROSITE" id="PS51847">
    <property type="entry name" value="SMP"/>
    <property type="match status" value="1"/>
</dbReference>
<evidence type="ECO:0000259" key="13">
    <source>
        <dbReference type="PROSITE" id="PS50004"/>
    </source>
</evidence>
<keyword evidence="3" id="KW-0597">Phosphoprotein</keyword>
<dbReference type="InterPro" id="IPR035892">
    <property type="entry name" value="C2_domain_sf"/>
</dbReference>
<evidence type="ECO:0000313" key="15">
    <source>
        <dbReference type="EMBL" id="KZT54274.1"/>
    </source>
</evidence>
<organism evidence="15 16">
    <name type="scientific">Calocera cornea HHB12733</name>
    <dbReference type="NCBI Taxonomy" id="1353952"/>
    <lineage>
        <taxon>Eukaryota</taxon>
        <taxon>Fungi</taxon>
        <taxon>Dikarya</taxon>
        <taxon>Basidiomycota</taxon>
        <taxon>Agaricomycotina</taxon>
        <taxon>Dacrymycetes</taxon>
        <taxon>Dacrymycetales</taxon>
        <taxon>Dacrymycetaceae</taxon>
        <taxon>Calocera</taxon>
    </lineage>
</organism>
<feature type="compositionally biased region" description="Basic and acidic residues" evidence="11">
    <location>
        <begin position="43"/>
        <end position="57"/>
    </location>
</feature>
<evidence type="ECO:0000256" key="6">
    <source>
        <dbReference type="ARBA" id="ARBA00022824"/>
    </source>
</evidence>
<dbReference type="InterPro" id="IPR057349">
    <property type="entry name" value="C2_Mug190_3rd"/>
</dbReference>